<protein>
    <submittedName>
        <fullName evidence="1">Flagellar biosynthesis regulator FlaF</fullName>
    </submittedName>
</protein>
<organism evidence="1 2">
    <name type="scientific">Salinarimonas soli</name>
    <dbReference type="NCBI Taxonomy" id="1638099"/>
    <lineage>
        <taxon>Bacteria</taxon>
        <taxon>Pseudomonadati</taxon>
        <taxon>Pseudomonadota</taxon>
        <taxon>Alphaproteobacteria</taxon>
        <taxon>Hyphomicrobiales</taxon>
        <taxon>Salinarimonadaceae</taxon>
        <taxon>Salinarimonas</taxon>
    </lineage>
</organism>
<dbReference type="Pfam" id="PF07309">
    <property type="entry name" value="FlaF"/>
    <property type="match status" value="1"/>
</dbReference>
<keyword evidence="1" id="KW-0966">Cell projection</keyword>
<reference evidence="1 2" key="1">
    <citation type="submission" date="2019-09" db="EMBL/GenBank/DDBJ databases">
        <title>Salinarimonas rosea gen. nov., sp. nov., a new member of the a-2 subgroup of the Proteobacteria.</title>
        <authorList>
            <person name="Liu J."/>
        </authorList>
    </citation>
    <scope>NUCLEOTIDE SEQUENCE [LARGE SCALE GENOMIC DNA]</scope>
    <source>
        <strain evidence="1 2">BN140002</strain>
    </source>
</reference>
<keyword evidence="1" id="KW-0282">Flagellum</keyword>
<accession>A0A5B2V8F0</accession>
<sequence length="115" mass="13139">MYQFSYAEIVQDTCSEARMHERQAMERGIALLKIARDAGPESRETVEALHYVRSLWAILIEDLAGPENDLPEALRADLISIGLWVMKEVENIRFGRVTSFEDLIEINQTICEGLK</sequence>
<dbReference type="EMBL" id="VUOA01000045">
    <property type="protein sequence ID" value="KAA2234712.1"/>
    <property type="molecule type" value="Genomic_DNA"/>
</dbReference>
<reference evidence="1 2" key="2">
    <citation type="submission" date="2019-09" db="EMBL/GenBank/DDBJ databases">
        <authorList>
            <person name="Jin C."/>
        </authorList>
    </citation>
    <scope>NUCLEOTIDE SEQUENCE [LARGE SCALE GENOMIC DNA]</scope>
    <source>
        <strain evidence="1 2">BN140002</strain>
    </source>
</reference>
<dbReference type="OrthoDB" id="9808944at2"/>
<keyword evidence="2" id="KW-1185">Reference proteome</keyword>
<keyword evidence="1" id="KW-0969">Cilium</keyword>
<dbReference type="AlphaFoldDB" id="A0A5B2V8F0"/>
<gene>
    <name evidence="1" type="primary">flaF</name>
    <name evidence="1" type="ORF">F0L46_23395</name>
</gene>
<name>A0A5B2V8F0_9HYPH</name>
<proteinExistence type="predicted"/>
<comment type="caution">
    <text evidence="1">The sequence shown here is derived from an EMBL/GenBank/DDBJ whole genome shotgun (WGS) entry which is preliminary data.</text>
</comment>
<evidence type="ECO:0000313" key="1">
    <source>
        <dbReference type="EMBL" id="KAA2234712.1"/>
    </source>
</evidence>
<dbReference type="InterPro" id="IPR010845">
    <property type="entry name" value="FlaF"/>
</dbReference>
<evidence type="ECO:0000313" key="2">
    <source>
        <dbReference type="Proteomes" id="UP000323142"/>
    </source>
</evidence>
<dbReference type="RefSeq" id="WP_149822031.1">
    <property type="nucleotide sequence ID" value="NZ_VUOA01000045.1"/>
</dbReference>
<dbReference type="Proteomes" id="UP000323142">
    <property type="component" value="Unassembled WGS sequence"/>
</dbReference>
<dbReference type="GO" id="GO:0044781">
    <property type="term" value="P:bacterial-type flagellum organization"/>
    <property type="evidence" value="ECO:0007669"/>
    <property type="project" value="InterPro"/>
</dbReference>
<dbReference type="NCBIfam" id="NF009434">
    <property type="entry name" value="PRK12793.1"/>
    <property type="match status" value="1"/>
</dbReference>